<organism evidence="1 2">
    <name type="scientific">Haloarchaeobius iranensis</name>
    <dbReference type="NCBI Taxonomy" id="996166"/>
    <lineage>
        <taxon>Archaea</taxon>
        <taxon>Methanobacteriati</taxon>
        <taxon>Methanobacteriota</taxon>
        <taxon>Stenosarchaea group</taxon>
        <taxon>Halobacteria</taxon>
        <taxon>Halobacteriales</taxon>
        <taxon>Halorubellaceae</taxon>
        <taxon>Haloarchaeobius</taxon>
    </lineage>
</organism>
<keyword evidence="2" id="KW-1185">Reference proteome</keyword>
<evidence type="ECO:0000313" key="2">
    <source>
        <dbReference type="Proteomes" id="UP000199370"/>
    </source>
</evidence>
<gene>
    <name evidence="1" type="ORF">SAMN05192554_103175</name>
</gene>
<protein>
    <recommendedName>
        <fullName evidence="3">RecA-superfamily ATPase, KaiC/GvpD/RAD55 family</fullName>
    </recommendedName>
</protein>
<accession>A0A1G9TXV5</accession>
<dbReference type="Proteomes" id="UP000199370">
    <property type="component" value="Unassembled WGS sequence"/>
</dbReference>
<dbReference type="EMBL" id="FNIA01000003">
    <property type="protein sequence ID" value="SDM52065.1"/>
    <property type="molecule type" value="Genomic_DNA"/>
</dbReference>
<dbReference type="OrthoDB" id="252760at2157"/>
<dbReference type="InterPro" id="IPR055927">
    <property type="entry name" value="DUF7504"/>
</dbReference>
<proteinExistence type="predicted"/>
<dbReference type="AlphaFoldDB" id="A0A1G9TXV5"/>
<evidence type="ECO:0008006" key="3">
    <source>
        <dbReference type="Google" id="ProtNLM"/>
    </source>
</evidence>
<name>A0A1G9TXV5_9EURY</name>
<sequence length="229" mass="25529">MRTDHGGGVPGSTTFAQTLSALKREGSSILLVGRTSATAHRAACHRLMGDGEEPRQRLYIFTTGTETCGQGPSTDQHGETRVLSQENEAGVAASPKGLPDDVTETVVGQQLLSTLGTAIIDDIDDMESDHELEPGELRLCFDSVTPLLREHKSQNVFRLLHMVTSRTRQADGMGHFHLPLDRDSDYVRLLEPLFDAVVEVRRTEEDDEERLEQRWHLRDRDAESGWIEI</sequence>
<dbReference type="Pfam" id="PF24336">
    <property type="entry name" value="DUF7504"/>
    <property type="match status" value="1"/>
</dbReference>
<evidence type="ECO:0000313" key="1">
    <source>
        <dbReference type="EMBL" id="SDM52065.1"/>
    </source>
</evidence>
<reference evidence="1 2" key="1">
    <citation type="submission" date="2016-10" db="EMBL/GenBank/DDBJ databases">
        <authorList>
            <person name="de Groot N.N."/>
        </authorList>
    </citation>
    <scope>NUCLEOTIDE SEQUENCE [LARGE SCALE GENOMIC DNA]</scope>
    <source>
        <strain evidence="2">EB21,IBRC-M 10013,KCTC 4048</strain>
    </source>
</reference>
<dbReference type="RefSeq" id="WP_089731676.1">
    <property type="nucleotide sequence ID" value="NZ_FNIA01000003.1"/>
</dbReference>